<feature type="signal peptide" evidence="4">
    <location>
        <begin position="1"/>
        <end position="19"/>
    </location>
</feature>
<dbReference type="Gene3D" id="2.60.40.420">
    <property type="entry name" value="Cupredoxins - blue copper proteins"/>
    <property type="match status" value="1"/>
</dbReference>
<protein>
    <recommendedName>
        <fullName evidence="5">Phytocyanin domain-containing protein</fullName>
    </recommendedName>
</protein>
<evidence type="ECO:0000256" key="3">
    <source>
        <dbReference type="SAM" id="Phobius"/>
    </source>
</evidence>
<proteinExistence type="predicted"/>
<dbReference type="GO" id="GO:0009055">
    <property type="term" value="F:electron transfer activity"/>
    <property type="evidence" value="ECO:0007669"/>
    <property type="project" value="InterPro"/>
</dbReference>
<keyword evidence="1" id="KW-0479">Metal-binding</keyword>
<keyword evidence="2" id="KW-0325">Glycoprotein</keyword>
<name>A0AAW1H9M0_SAPOF</name>
<reference evidence="6" key="1">
    <citation type="submission" date="2024-03" db="EMBL/GenBank/DDBJ databases">
        <title>WGS assembly of Saponaria officinalis var. Norfolk2.</title>
        <authorList>
            <person name="Jenkins J."/>
            <person name="Shu S."/>
            <person name="Grimwood J."/>
            <person name="Barry K."/>
            <person name="Goodstein D."/>
            <person name="Schmutz J."/>
            <person name="Leebens-Mack J."/>
            <person name="Osbourn A."/>
        </authorList>
    </citation>
    <scope>NUCLEOTIDE SEQUENCE [LARGE SCALE GENOMIC DNA]</scope>
    <source>
        <strain evidence="6">JIC</strain>
    </source>
</reference>
<keyword evidence="4" id="KW-0732">Signal</keyword>
<comment type="caution">
    <text evidence="6">The sequence shown here is derived from an EMBL/GenBank/DDBJ whole genome shotgun (WGS) entry which is preliminary data.</text>
</comment>
<dbReference type="PROSITE" id="PS51485">
    <property type="entry name" value="PHYTOCYANIN"/>
    <property type="match status" value="1"/>
</dbReference>
<keyword evidence="7" id="KW-1185">Reference proteome</keyword>
<dbReference type="CDD" id="cd04216">
    <property type="entry name" value="Phytocyanin"/>
    <property type="match status" value="1"/>
</dbReference>
<feature type="transmembrane region" description="Helical" evidence="3">
    <location>
        <begin position="160"/>
        <end position="181"/>
    </location>
</feature>
<dbReference type="EMBL" id="JBDFQZ010000012">
    <property type="protein sequence ID" value="KAK9672689.1"/>
    <property type="molecule type" value="Genomic_DNA"/>
</dbReference>
<dbReference type="PANTHER" id="PTHR33021:SF70">
    <property type="entry name" value="PHYTOCYANIN DOMAIN-CONTAINING PROTEIN"/>
    <property type="match status" value="1"/>
</dbReference>
<dbReference type="SUPFAM" id="SSF49503">
    <property type="entry name" value="Cupredoxins"/>
    <property type="match status" value="1"/>
</dbReference>
<keyword evidence="3" id="KW-0812">Transmembrane</keyword>
<dbReference type="AlphaFoldDB" id="A0AAW1H9M0"/>
<evidence type="ECO:0000256" key="2">
    <source>
        <dbReference type="ARBA" id="ARBA00023180"/>
    </source>
</evidence>
<evidence type="ECO:0000256" key="1">
    <source>
        <dbReference type="ARBA" id="ARBA00022723"/>
    </source>
</evidence>
<accession>A0AAW1H9M0</accession>
<dbReference type="Pfam" id="PF02298">
    <property type="entry name" value="Cu_bind_like"/>
    <property type="match status" value="1"/>
</dbReference>
<evidence type="ECO:0000256" key="4">
    <source>
        <dbReference type="SAM" id="SignalP"/>
    </source>
</evidence>
<dbReference type="GO" id="GO:0046872">
    <property type="term" value="F:metal ion binding"/>
    <property type="evidence" value="ECO:0007669"/>
    <property type="project" value="UniProtKB-KW"/>
</dbReference>
<keyword evidence="3" id="KW-1133">Transmembrane helix</keyword>
<dbReference type="PANTHER" id="PTHR33021">
    <property type="entry name" value="BLUE COPPER PROTEIN"/>
    <property type="match status" value="1"/>
</dbReference>
<evidence type="ECO:0000259" key="5">
    <source>
        <dbReference type="PROSITE" id="PS51485"/>
    </source>
</evidence>
<dbReference type="FunFam" id="2.60.40.420:FF:000003">
    <property type="entry name" value="Blue copper"/>
    <property type="match status" value="1"/>
</dbReference>
<organism evidence="6 7">
    <name type="scientific">Saponaria officinalis</name>
    <name type="common">Common soapwort</name>
    <name type="synonym">Lychnis saponaria</name>
    <dbReference type="NCBI Taxonomy" id="3572"/>
    <lineage>
        <taxon>Eukaryota</taxon>
        <taxon>Viridiplantae</taxon>
        <taxon>Streptophyta</taxon>
        <taxon>Embryophyta</taxon>
        <taxon>Tracheophyta</taxon>
        <taxon>Spermatophyta</taxon>
        <taxon>Magnoliopsida</taxon>
        <taxon>eudicotyledons</taxon>
        <taxon>Gunneridae</taxon>
        <taxon>Pentapetalae</taxon>
        <taxon>Caryophyllales</taxon>
        <taxon>Caryophyllaceae</taxon>
        <taxon>Caryophylleae</taxon>
        <taxon>Saponaria</taxon>
    </lineage>
</organism>
<gene>
    <name evidence="6" type="ORF">RND81_12G117500</name>
</gene>
<evidence type="ECO:0000313" key="7">
    <source>
        <dbReference type="Proteomes" id="UP001443914"/>
    </source>
</evidence>
<keyword evidence="3" id="KW-0472">Membrane</keyword>
<dbReference type="PROSITE" id="PS51257">
    <property type="entry name" value="PROKAR_LIPOPROTEIN"/>
    <property type="match status" value="1"/>
</dbReference>
<dbReference type="GO" id="GO:0005886">
    <property type="term" value="C:plasma membrane"/>
    <property type="evidence" value="ECO:0007669"/>
    <property type="project" value="TreeGrafter"/>
</dbReference>
<feature type="domain" description="Phytocyanin" evidence="5">
    <location>
        <begin position="23"/>
        <end position="122"/>
    </location>
</feature>
<dbReference type="InterPro" id="IPR008972">
    <property type="entry name" value="Cupredoxin"/>
</dbReference>
<sequence>MMKLPLLGFLGALICLAVACSATMYIVGDTSGWDISSDLDSWESGKRFVVGDVLMFQYSSSSNSVCQLTEAEYEKCDTSNALLRSTSGNTTFTLNKPGEMYFACCSRLYCLGGMKVHVHVEPNSTAAPIGAPIAAPGPTSSGLLPRTSKNNNPTLTSSSAFSNVACAPLVFLLGFLGYSILNSMF</sequence>
<dbReference type="InterPro" id="IPR003245">
    <property type="entry name" value="Phytocyanin_dom"/>
</dbReference>
<feature type="chain" id="PRO_5043418727" description="Phytocyanin domain-containing protein" evidence="4">
    <location>
        <begin position="20"/>
        <end position="185"/>
    </location>
</feature>
<dbReference type="InterPro" id="IPR039391">
    <property type="entry name" value="Phytocyanin-like"/>
</dbReference>
<dbReference type="Proteomes" id="UP001443914">
    <property type="component" value="Unassembled WGS sequence"/>
</dbReference>
<evidence type="ECO:0000313" key="6">
    <source>
        <dbReference type="EMBL" id="KAK9672689.1"/>
    </source>
</evidence>